<organism evidence="3 4">
    <name type="scientific">Cladophialophora psammophila CBS 110553</name>
    <dbReference type="NCBI Taxonomy" id="1182543"/>
    <lineage>
        <taxon>Eukaryota</taxon>
        <taxon>Fungi</taxon>
        <taxon>Dikarya</taxon>
        <taxon>Ascomycota</taxon>
        <taxon>Pezizomycotina</taxon>
        <taxon>Eurotiomycetes</taxon>
        <taxon>Chaetothyriomycetidae</taxon>
        <taxon>Chaetothyriales</taxon>
        <taxon>Herpotrichiellaceae</taxon>
        <taxon>Cladophialophora</taxon>
    </lineage>
</organism>
<feature type="region of interest" description="Disordered" evidence="1">
    <location>
        <begin position="195"/>
        <end position="214"/>
    </location>
</feature>
<protein>
    <recommendedName>
        <fullName evidence="2">NADH:flavin oxidoreductase/NADH oxidase N-terminal domain-containing protein</fullName>
    </recommendedName>
</protein>
<dbReference type="PANTHER" id="PTHR43303:SF2">
    <property type="entry name" value="INDOLEAMINE 2,3-DIOXYGENASE PYRROLE 2,3-DIOXYGENASE (AFU_ORTHOLOGUE AFUA_5G01450"/>
    <property type="match status" value="1"/>
</dbReference>
<dbReference type="Proteomes" id="UP000019471">
    <property type="component" value="Unassembled WGS sequence"/>
</dbReference>
<dbReference type="InterPro" id="IPR013785">
    <property type="entry name" value="Aldolase_TIM"/>
</dbReference>
<dbReference type="HOGENOM" id="CLU_012153_2_1_1"/>
<reference evidence="3 4" key="1">
    <citation type="submission" date="2013-03" db="EMBL/GenBank/DDBJ databases">
        <title>The Genome Sequence of Cladophialophora psammophila CBS 110553.</title>
        <authorList>
            <consortium name="The Broad Institute Genomics Platform"/>
            <person name="Cuomo C."/>
            <person name="de Hoog S."/>
            <person name="Gorbushina A."/>
            <person name="Walker B."/>
            <person name="Young S.K."/>
            <person name="Zeng Q."/>
            <person name="Gargeya S."/>
            <person name="Fitzgerald M."/>
            <person name="Haas B."/>
            <person name="Abouelleil A."/>
            <person name="Allen A.W."/>
            <person name="Alvarado L."/>
            <person name="Arachchi H.M."/>
            <person name="Berlin A.M."/>
            <person name="Chapman S.B."/>
            <person name="Gainer-Dewar J."/>
            <person name="Goldberg J."/>
            <person name="Griggs A."/>
            <person name="Gujja S."/>
            <person name="Hansen M."/>
            <person name="Howarth C."/>
            <person name="Imamovic A."/>
            <person name="Ireland A."/>
            <person name="Larimer J."/>
            <person name="McCowan C."/>
            <person name="Murphy C."/>
            <person name="Pearson M."/>
            <person name="Poon T.W."/>
            <person name="Priest M."/>
            <person name="Roberts A."/>
            <person name="Saif S."/>
            <person name="Shea T."/>
            <person name="Sisk P."/>
            <person name="Sykes S."/>
            <person name="Wortman J."/>
            <person name="Nusbaum C."/>
            <person name="Birren B."/>
        </authorList>
    </citation>
    <scope>NUCLEOTIDE SEQUENCE [LARGE SCALE GENOMIC DNA]</scope>
    <source>
        <strain evidence="3 4">CBS 110553</strain>
    </source>
</reference>
<comment type="caution">
    <text evidence="3">The sequence shown here is derived from an EMBL/GenBank/DDBJ whole genome shotgun (WGS) entry which is preliminary data.</text>
</comment>
<dbReference type="AlphaFoldDB" id="W9WPS6"/>
<dbReference type="GO" id="GO:0050661">
    <property type="term" value="F:NADP binding"/>
    <property type="evidence" value="ECO:0007669"/>
    <property type="project" value="InterPro"/>
</dbReference>
<dbReference type="EMBL" id="AMGX01000009">
    <property type="protein sequence ID" value="EXJ70197.1"/>
    <property type="molecule type" value="Genomic_DNA"/>
</dbReference>
<accession>W9WPS6</accession>
<evidence type="ECO:0000313" key="3">
    <source>
        <dbReference type="EMBL" id="EXJ70197.1"/>
    </source>
</evidence>
<sequence length="260" mass="29157">MGGPQDSWDGKGSADDGGFCIPRQLTIPEIQEVVKAFAASARRAVEAEIDVIEIHGAHGYLIFQFLSPITNRRSDDYGGSFENRTRLLDRSYSCYTRRDTNGWGRLIWARNMVAGTYKVPSDLQLFLPLLGVDLLDVNSGGNHPQQRIQMMSSSDYQTKIACHIRRTLKEANSKLLIGAVGLITQAVQVRDIVDDGSDKSTRDESALAKDMTNTRGKEPMADVILVARQFLREPEWVLKVAWKLGVEVAWPNQFWKVGFR</sequence>
<dbReference type="InterPro" id="IPR001155">
    <property type="entry name" value="OxRdtase_FMN_N"/>
</dbReference>
<dbReference type="Pfam" id="PF00724">
    <property type="entry name" value="Oxidored_FMN"/>
    <property type="match status" value="1"/>
</dbReference>
<dbReference type="RefSeq" id="XP_007745049.1">
    <property type="nucleotide sequence ID" value="XM_007746859.1"/>
</dbReference>
<dbReference type="SUPFAM" id="SSF51395">
    <property type="entry name" value="FMN-linked oxidoreductases"/>
    <property type="match status" value="1"/>
</dbReference>
<dbReference type="GO" id="GO:0010181">
    <property type="term" value="F:FMN binding"/>
    <property type="evidence" value="ECO:0007669"/>
    <property type="project" value="InterPro"/>
</dbReference>
<keyword evidence="4" id="KW-1185">Reference proteome</keyword>
<evidence type="ECO:0000259" key="2">
    <source>
        <dbReference type="Pfam" id="PF00724"/>
    </source>
</evidence>
<name>W9WPS6_9EURO</name>
<dbReference type="eggNOG" id="KOG0134">
    <property type="taxonomic scope" value="Eukaryota"/>
</dbReference>
<dbReference type="GO" id="GO:0003959">
    <property type="term" value="F:NADPH dehydrogenase activity"/>
    <property type="evidence" value="ECO:0007669"/>
    <property type="project" value="InterPro"/>
</dbReference>
<evidence type="ECO:0000313" key="4">
    <source>
        <dbReference type="Proteomes" id="UP000019471"/>
    </source>
</evidence>
<evidence type="ECO:0000256" key="1">
    <source>
        <dbReference type="SAM" id="MobiDB-lite"/>
    </source>
</evidence>
<dbReference type="PANTHER" id="PTHR43303">
    <property type="entry name" value="NADPH DEHYDROGENASE C23G7.10C-RELATED"/>
    <property type="match status" value="1"/>
</dbReference>
<proteinExistence type="predicted"/>
<dbReference type="GeneID" id="19190976"/>
<feature type="domain" description="NADH:flavin oxidoreductase/NADH oxidase N-terminal" evidence="2">
    <location>
        <begin position="17"/>
        <end position="87"/>
    </location>
</feature>
<dbReference type="Gene3D" id="3.20.20.70">
    <property type="entry name" value="Aldolase class I"/>
    <property type="match status" value="1"/>
</dbReference>
<feature type="compositionally biased region" description="Basic and acidic residues" evidence="1">
    <location>
        <begin position="195"/>
        <end position="207"/>
    </location>
</feature>
<dbReference type="InterPro" id="IPR044152">
    <property type="entry name" value="YqjM-like"/>
</dbReference>
<dbReference type="STRING" id="1182543.W9WPS6"/>
<dbReference type="OrthoDB" id="72788at2759"/>
<gene>
    <name evidence="3" type="ORF">A1O5_06265</name>
</gene>